<evidence type="ECO:0000256" key="2">
    <source>
        <dbReference type="PIRSR" id="PIRSR620023-2"/>
    </source>
</evidence>
<feature type="binding site" evidence="2">
    <location>
        <position position="171"/>
    </location>
    <ligand>
        <name>substrate</name>
    </ligand>
</feature>
<sequence>MEIAVRVDSSSLIGSGHVMRCLTLAQRYRNEGHNVTFVCRDLEGNLADLVNKQGFQLHMLSAALEDDTLTGYAKWLTVTQERDAAETIALMQKMGRVGRIVVDSYAIDETWEKLVRPYTNEIFVIDDLANRKHDCDILLDQNFYLNKDDRYKGLVPVHCKLLLGPEHALLREEFYQAKEKMKPRDGKLHNILVFYGGADATNETSKAIEALSLLKSNGELQNVNITVVVGGSNLRNESISNHCLKEDFKYLCQVNNMAELMAEADLMLGAGGTTTWERCFLSLPAIVTAVAENQFHICDDCATAGIIHYLGQWNKVTIYDICEAVRKFTNSEMSISMQKKMSQLFS</sequence>
<dbReference type="Gene3D" id="3.40.50.11190">
    <property type="match status" value="1"/>
</dbReference>
<dbReference type="STRING" id="82374.NZ47_03430"/>
<dbReference type="Gene3D" id="3.40.50.2000">
    <property type="entry name" value="Glycogen Phosphorylase B"/>
    <property type="match status" value="1"/>
</dbReference>
<dbReference type="GO" id="GO:0016758">
    <property type="term" value="F:hexosyltransferase activity"/>
    <property type="evidence" value="ECO:0007669"/>
    <property type="project" value="InterPro"/>
</dbReference>
<keyword evidence="5" id="KW-1185">Reference proteome</keyword>
<evidence type="ECO:0000313" key="5">
    <source>
        <dbReference type="Proteomes" id="UP000030993"/>
    </source>
</evidence>
<organism evidence="4 5">
    <name type="scientific">Anaerovibrio lipolyticus</name>
    <dbReference type="NCBI Taxonomy" id="82374"/>
    <lineage>
        <taxon>Bacteria</taxon>
        <taxon>Bacillati</taxon>
        <taxon>Bacillota</taxon>
        <taxon>Negativicutes</taxon>
        <taxon>Selenomonadales</taxon>
        <taxon>Selenomonadaceae</taxon>
        <taxon>Anaerovibrio</taxon>
    </lineage>
</organism>
<dbReference type="Pfam" id="PF04101">
    <property type="entry name" value="Glyco_tran_28_C"/>
    <property type="match status" value="1"/>
</dbReference>
<name>A0A0B2JYL3_9FIRM</name>
<dbReference type="NCBIfam" id="TIGR03590">
    <property type="entry name" value="PseG"/>
    <property type="match status" value="1"/>
</dbReference>
<evidence type="ECO:0000259" key="3">
    <source>
        <dbReference type="Pfam" id="PF04101"/>
    </source>
</evidence>
<accession>A0A0B2JYL3</accession>
<feature type="binding site" evidence="2">
    <location>
        <position position="277"/>
    </location>
    <ligand>
        <name>substrate</name>
    </ligand>
</feature>
<gene>
    <name evidence="4" type="ORF">NZ47_03430</name>
</gene>
<feature type="domain" description="Glycosyl transferase family 28 C-terminal" evidence="3">
    <location>
        <begin position="191"/>
        <end position="335"/>
    </location>
</feature>
<comment type="caution">
    <text evidence="4">The sequence shown here is derived from an EMBL/GenBank/DDBJ whole genome shotgun (WGS) entry which is preliminary data.</text>
</comment>
<feature type="active site" description="Proton acceptor" evidence="1">
    <location>
        <position position="17"/>
    </location>
</feature>
<dbReference type="PANTHER" id="PTHR21015:SF22">
    <property type="entry name" value="GLYCOSYLTRANSFERASE"/>
    <property type="match status" value="1"/>
</dbReference>
<proteinExistence type="predicted"/>
<dbReference type="AlphaFoldDB" id="A0A0B2JYL3"/>
<dbReference type="InterPro" id="IPR007235">
    <property type="entry name" value="Glyco_trans_28_C"/>
</dbReference>
<evidence type="ECO:0000313" key="4">
    <source>
        <dbReference type="EMBL" id="KHM52664.1"/>
    </source>
</evidence>
<dbReference type="EMBL" id="JSCE01000069">
    <property type="protein sequence ID" value="KHM52664.1"/>
    <property type="molecule type" value="Genomic_DNA"/>
</dbReference>
<dbReference type="Proteomes" id="UP000030993">
    <property type="component" value="Unassembled WGS sequence"/>
</dbReference>
<dbReference type="PANTHER" id="PTHR21015">
    <property type="entry name" value="UDP-N-ACETYLGLUCOSAMINE--N-ACETYLMURAMYL-(PENTAPEPTIDE) PYROPHOSPHORYL-UNDECAPRENOL N-ACETYLGLUCOSAMINE TRANSFERASE 1"/>
    <property type="match status" value="1"/>
</dbReference>
<dbReference type="SUPFAM" id="SSF53756">
    <property type="entry name" value="UDP-Glycosyltransferase/glycogen phosphorylase"/>
    <property type="match status" value="1"/>
</dbReference>
<protein>
    <submittedName>
        <fullName evidence="4">Polysaccharide biosynthesis protein</fullName>
    </submittedName>
</protein>
<evidence type="ECO:0000256" key="1">
    <source>
        <dbReference type="PIRSR" id="PIRSR620023-1"/>
    </source>
</evidence>
<dbReference type="RefSeq" id="WP_039206469.1">
    <property type="nucleotide sequence ID" value="NZ_JSCE01000069.1"/>
</dbReference>
<reference evidence="4 5" key="1">
    <citation type="journal article" date="2013" name="PLoS ONE">
        <title>Identification and characterization of three novel lipases belonging to families II and V from Anaerovibrio lipolyticus 5ST.</title>
        <authorList>
            <person name="Prive F."/>
            <person name="Kaderbhai N.N."/>
            <person name="Girdwood S."/>
            <person name="Worgan H.J."/>
            <person name="Pinloche E."/>
            <person name="Scollan N.D."/>
            <person name="Huws S.A."/>
            <person name="Newbold C.J."/>
        </authorList>
    </citation>
    <scope>NUCLEOTIDE SEQUENCE [LARGE SCALE GENOMIC DNA]</scope>
    <source>
        <strain evidence="4 5">5S</strain>
    </source>
</reference>
<dbReference type="InterPro" id="IPR020023">
    <property type="entry name" value="PseG"/>
</dbReference>